<evidence type="ECO:0000256" key="1">
    <source>
        <dbReference type="SAM" id="MobiDB-lite"/>
    </source>
</evidence>
<dbReference type="AlphaFoldDB" id="A0AAD9ULN5"/>
<keyword evidence="2" id="KW-0812">Transmembrane</keyword>
<evidence type="ECO:0000313" key="3">
    <source>
        <dbReference type="EMBL" id="KAK2194079.1"/>
    </source>
</evidence>
<evidence type="ECO:0000256" key="2">
    <source>
        <dbReference type="SAM" id="Phobius"/>
    </source>
</evidence>
<accession>A0AAD9ULN5</accession>
<dbReference type="EMBL" id="JAODUO010000002">
    <property type="protein sequence ID" value="KAK2194079.1"/>
    <property type="molecule type" value="Genomic_DNA"/>
</dbReference>
<keyword evidence="2" id="KW-1133">Transmembrane helix</keyword>
<feature type="transmembrane region" description="Helical" evidence="2">
    <location>
        <begin position="7"/>
        <end position="27"/>
    </location>
</feature>
<feature type="region of interest" description="Disordered" evidence="1">
    <location>
        <begin position="128"/>
        <end position="159"/>
    </location>
</feature>
<proteinExistence type="predicted"/>
<feature type="transmembrane region" description="Helical" evidence="2">
    <location>
        <begin position="71"/>
        <end position="90"/>
    </location>
</feature>
<protein>
    <submittedName>
        <fullName evidence="3">Uncharacterized protein</fullName>
    </submittedName>
</protein>
<gene>
    <name evidence="3" type="ORF">NP493_2g01000</name>
</gene>
<dbReference type="Proteomes" id="UP001209878">
    <property type="component" value="Unassembled WGS sequence"/>
</dbReference>
<sequence>MDLRIRFNKQLFASIVAGEVVTLMWFYEPLRQRRLFTVSWVATSIVATAFIALMLQLVTGHVRMITSWRQVFTTSLWLGLFFTLLEASQIPGLFTSRAVARAFVHGMHKFTLVFAMLGVGLQLPAETADVEEDVESEGATSEVDSEEGSDKSAETGSKS</sequence>
<reference evidence="3" key="1">
    <citation type="journal article" date="2023" name="Mol. Biol. Evol.">
        <title>Third-Generation Sequencing Reveals the Adaptive Role of the Epigenome in Three Deep-Sea Polychaetes.</title>
        <authorList>
            <person name="Perez M."/>
            <person name="Aroh O."/>
            <person name="Sun Y."/>
            <person name="Lan Y."/>
            <person name="Juniper S.K."/>
            <person name="Young C.R."/>
            <person name="Angers B."/>
            <person name="Qian P.Y."/>
        </authorList>
    </citation>
    <scope>NUCLEOTIDE SEQUENCE</scope>
    <source>
        <strain evidence="3">R07B-5</strain>
    </source>
</reference>
<evidence type="ECO:0000313" key="4">
    <source>
        <dbReference type="Proteomes" id="UP001209878"/>
    </source>
</evidence>
<keyword evidence="2" id="KW-0472">Membrane</keyword>
<name>A0AAD9ULN5_RIDPI</name>
<comment type="caution">
    <text evidence="3">The sequence shown here is derived from an EMBL/GenBank/DDBJ whole genome shotgun (WGS) entry which is preliminary data.</text>
</comment>
<feature type="transmembrane region" description="Helical" evidence="2">
    <location>
        <begin position="39"/>
        <end position="59"/>
    </location>
</feature>
<keyword evidence="4" id="KW-1185">Reference proteome</keyword>
<organism evidence="3 4">
    <name type="scientific">Ridgeia piscesae</name>
    <name type="common">Tubeworm</name>
    <dbReference type="NCBI Taxonomy" id="27915"/>
    <lineage>
        <taxon>Eukaryota</taxon>
        <taxon>Metazoa</taxon>
        <taxon>Spiralia</taxon>
        <taxon>Lophotrochozoa</taxon>
        <taxon>Annelida</taxon>
        <taxon>Polychaeta</taxon>
        <taxon>Sedentaria</taxon>
        <taxon>Canalipalpata</taxon>
        <taxon>Sabellida</taxon>
        <taxon>Siboglinidae</taxon>
        <taxon>Ridgeia</taxon>
    </lineage>
</organism>